<keyword evidence="6" id="KW-1185">Reference proteome</keyword>
<dbReference type="SMART" id="SM00267">
    <property type="entry name" value="GGDEF"/>
    <property type="match status" value="1"/>
</dbReference>
<dbReference type="InterPro" id="IPR029787">
    <property type="entry name" value="Nucleotide_cyclase"/>
</dbReference>
<dbReference type="InterPro" id="IPR035919">
    <property type="entry name" value="EAL_sf"/>
</dbReference>
<dbReference type="SMART" id="SM00091">
    <property type="entry name" value="PAS"/>
    <property type="match status" value="4"/>
</dbReference>
<dbReference type="InterPro" id="IPR043128">
    <property type="entry name" value="Rev_trsase/Diguanyl_cyclase"/>
</dbReference>
<feature type="domain" description="PAS" evidence="1">
    <location>
        <begin position="276"/>
        <end position="321"/>
    </location>
</feature>
<evidence type="ECO:0000259" key="3">
    <source>
        <dbReference type="PROSITE" id="PS50883"/>
    </source>
</evidence>
<dbReference type="PANTHER" id="PTHR44757:SF2">
    <property type="entry name" value="BIOFILM ARCHITECTURE MAINTENANCE PROTEIN MBAA"/>
    <property type="match status" value="1"/>
</dbReference>
<dbReference type="RefSeq" id="WP_326509874.1">
    <property type="nucleotide sequence ID" value="NZ_JAWIIV010000047.1"/>
</dbReference>
<dbReference type="SUPFAM" id="SSF141868">
    <property type="entry name" value="EAL domain-like"/>
    <property type="match status" value="1"/>
</dbReference>
<dbReference type="CDD" id="cd00130">
    <property type="entry name" value="PAS"/>
    <property type="match status" value="4"/>
</dbReference>
<dbReference type="SMART" id="SM00086">
    <property type="entry name" value="PAC"/>
    <property type="match status" value="4"/>
</dbReference>
<evidence type="ECO:0000259" key="1">
    <source>
        <dbReference type="PROSITE" id="PS50112"/>
    </source>
</evidence>
<dbReference type="CDD" id="cd01949">
    <property type="entry name" value="GGDEF"/>
    <property type="match status" value="1"/>
</dbReference>
<dbReference type="CDD" id="cd01948">
    <property type="entry name" value="EAL"/>
    <property type="match status" value="1"/>
</dbReference>
<dbReference type="Pfam" id="PF08448">
    <property type="entry name" value="PAS_4"/>
    <property type="match status" value="2"/>
</dbReference>
<feature type="domain" description="PAC" evidence="2">
    <location>
        <begin position="218"/>
        <end position="272"/>
    </location>
</feature>
<dbReference type="Gene3D" id="3.30.70.270">
    <property type="match status" value="1"/>
</dbReference>
<dbReference type="InterPro" id="IPR001633">
    <property type="entry name" value="EAL_dom"/>
</dbReference>
<feature type="domain" description="EAL" evidence="3">
    <location>
        <begin position="701"/>
        <end position="954"/>
    </location>
</feature>
<dbReference type="InterPro" id="IPR000014">
    <property type="entry name" value="PAS"/>
</dbReference>
<dbReference type="InterPro" id="IPR035965">
    <property type="entry name" value="PAS-like_dom_sf"/>
</dbReference>
<dbReference type="PROSITE" id="PS50883">
    <property type="entry name" value="EAL"/>
    <property type="match status" value="1"/>
</dbReference>
<dbReference type="PROSITE" id="PS50113">
    <property type="entry name" value="PAC"/>
    <property type="match status" value="3"/>
</dbReference>
<dbReference type="Proteomes" id="UP001352263">
    <property type="component" value="Unassembled WGS sequence"/>
</dbReference>
<protein>
    <submittedName>
        <fullName evidence="5">PAS domain S-box protein</fullName>
    </submittedName>
</protein>
<dbReference type="PROSITE" id="PS50887">
    <property type="entry name" value="GGDEF"/>
    <property type="match status" value="1"/>
</dbReference>
<dbReference type="InterPro" id="IPR000700">
    <property type="entry name" value="PAS-assoc_C"/>
</dbReference>
<dbReference type="NCBIfam" id="TIGR00229">
    <property type="entry name" value="sensory_box"/>
    <property type="match status" value="4"/>
</dbReference>
<feature type="domain" description="PAC" evidence="2">
    <location>
        <begin position="475"/>
        <end position="527"/>
    </location>
</feature>
<comment type="caution">
    <text evidence="5">The sequence shown here is derived from an EMBL/GenBank/DDBJ whole genome shotgun (WGS) entry which is preliminary data.</text>
</comment>
<feature type="domain" description="PAS" evidence="1">
    <location>
        <begin position="140"/>
        <end position="216"/>
    </location>
</feature>
<dbReference type="PANTHER" id="PTHR44757">
    <property type="entry name" value="DIGUANYLATE CYCLASE DGCP"/>
    <property type="match status" value="1"/>
</dbReference>
<accession>A0ABU6JJA2</accession>
<reference evidence="5 6" key="1">
    <citation type="submission" date="2023-10" db="EMBL/GenBank/DDBJ databases">
        <title>Noviherbaspirillum sp. CPCC 100848 genome assembly.</title>
        <authorList>
            <person name="Li X.Y."/>
            <person name="Fang X.M."/>
        </authorList>
    </citation>
    <scope>NUCLEOTIDE SEQUENCE [LARGE SCALE GENOMIC DNA]</scope>
    <source>
        <strain evidence="5 6">CPCC 100848</strain>
    </source>
</reference>
<feature type="domain" description="PAS" evidence="1">
    <location>
        <begin position="400"/>
        <end position="458"/>
    </location>
</feature>
<evidence type="ECO:0000259" key="4">
    <source>
        <dbReference type="PROSITE" id="PS50887"/>
    </source>
</evidence>
<dbReference type="Pfam" id="PF00990">
    <property type="entry name" value="GGDEF"/>
    <property type="match status" value="1"/>
</dbReference>
<dbReference type="Pfam" id="PF00563">
    <property type="entry name" value="EAL"/>
    <property type="match status" value="1"/>
</dbReference>
<proteinExistence type="predicted"/>
<dbReference type="Pfam" id="PF00989">
    <property type="entry name" value="PAS"/>
    <property type="match status" value="1"/>
</dbReference>
<dbReference type="InterPro" id="IPR013656">
    <property type="entry name" value="PAS_4"/>
</dbReference>
<gene>
    <name evidence="5" type="ORF">RY831_29270</name>
</gene>
<name>A0ABU6JJA2_9BURK</name>
<evidence type="ECO:0000313" key="5">
    <source>
        <dbReference type="EMBL" id="MEC4723252.1"/>
    </source>
</evidence>
<feature type="domain" description="GGDEF" evidence="4">
    <location>
        <begin position="559"/>
        <end position="692"/>
    </location>
</feature>
<organism evidence="5 6">
    <name type="scientific">Noviherbaspirillum album</name>
    <dbReference type="NCBI Taxonomy" id="3080276"/>
    <lineage>
        <taxon>Bacteria</taxon>
        <taxon>Pseudomonadati</taxon>
        <taxon>Pseudomonadota</taxon>
        <taxon>Betaproteobacteria</taxon>
        <taxon>Burkholderiales</taxon>
        <taxon>Oxalobacteraceae</taxon>
        <taxon>Noviherbaspirillum</taxon>
    </lineage>
</organism>
<dbReference type="SUPFAM" id="SSF55073">
    <property type="entry name" value="Nucleotide cyclase"/>
    <property type="match status" value="1"/>
</dbReference>
<dbReference type="Gene3D" id="3.20.20.450">
    <property type="entry name" value="EAL domain"/>
    <property type="match status" value="1"/>
</dbReference>
<sequence length="973" mass="109858">MKLLFQEPIQAEELYRLIIDNALDAFIAIDADSCILDWSRKAEEAFGWSREDVLGRSLTDTIVPERYAEAHHAGLRRYLETGEAKVFNKRMEMPARRKDGSEINIELTVTAIASADCPVFLASLRDMTQREELEKEIHRQANITHSILHSMAGAVVVADLEERLILINPAAQDLFGLDPSAVVGHGYMGAINLYRPDQVTSYLPEERPMRRALRGEQINGFIAFVPTNNDGGGIWVSANASPLLDNAGAPVGGVVVFHDISELRRRDEESVRQARLLQEQASLLDLARDAILARTTDDVITYWNRSSEKLYQYSREEALGKVSHELLRTRYSVPLEQIRETLRREHYWEGEVIHTTRDGRELTIFSQWALEFHDGEPYRYLETNADITQQVATERALKRSQQDFRMLVEASTDHAIMMLDTAGLIVSWNSGAEHIFGYSVEEAVGQHVERLFTSEDRSAGEPWKELEEAKSRGRSDDDRWHLRKDGTRFWSTGAVTPLLETDGSLRGFVKIMRDHTSHRLAEEQTHFLANHDVLTGLPNRVYFSNQLHQSIALSQRNNLPMALLLLDLDRFKHVNDTFGHHTGDLLLKEVALRIRSSLRETDFVARLGGDEFVIIQTDVSQPNASETLARKLVLELGRPYELEGQEVLSGTSIGLCIYPKDGRNSVELLKRADLALYRAKNSGRHNFQFYTSDLFSEQTWKRDREAALRAALKNHQFELYYQPLIDLSSWKVSTVEALLRWNATELETVLPNDFLEIAEQSGLIVDIGEWALREACHQVRRWQANGLSELRLSVNCSARQFSDPKFVTMIPFVLADAGIAPSSLELEVPESMLAQHPEIKEQLSYLRSLGIRLTIDNFGTGATALSDLVDFEIDSLKIDKAFVRHLPHRREDSAITSAIISLAHNLGIAVVAGGVETAEQLAYLKARDCTSAQGFIFSPPVPALEFEELMQNGNWSRMNRFPGAGEAAASNLH</sequence>
<dbReference type="InterPro" id="IPR013767">
    <property type="entry name" value="PAS_fold"/>
</dbReference>
<feature type="domain" description="PAS" evidence="1">
    <location>
        <begin position="11"/>
        <end position="82"/>
    </location>
</feature>
<dbReference type="Gene3D" id="3.30.450.20">
    <property type="entry name" value="PAS domain"/>
    <property type="match status" value="4"/>
</dbReference>
<dbReference type="EMBL" id="JAWIIV010000047">
    <property type="protein sequence ID" value="MEC4723252.1"/>
    <property type="molecule type" value="Genomic_DNA"/>
</dbReference>
<dbReference type="SMART" id="SM00052">
    <property type="entry name" value="EAL"/>
    <property type="match status" value="1"/>
</dbReference>
<dbReference type="PROSITE" id="PS50112">
    <property type="entry name" value="PAS"/>
    <property type="match status" value="4"/>
</dbReference>
<evidence type="ECO:0000259" key="2">
    <source>
        <dbReference type="PROSITE" id="PS50113"/>
    </source>
</evidence>
<dbReference type="InterPro" id="IPR000160">
    <property type="entry name" value="GGDEF_dom"/>
</dbReference>
<dbReference type="Pfam" id="PF13426">
    <property type="entry name" value="PAS_9"/>
    <property type="match status" value="1"/>
</dbReference>
<dbReference type="InterPro" id="IPR001610">
    <property type="entry name" value="PAC"/>
</dbReference>
<dbReference type="NCBIfam" id="TIGR00254">
    <property type="entry name" value="GGDEF"/>
    <property type="match status" value="1"/>
</dbReference>
<dbReference type="SUPFAM" id="SSF55785">
    <property type="entry name" value="PYP-like sensor domain (PAS domain)"/>
    <property type="match status" value="4"/>
</dbReference>
<feature type="domain" description="PAC" evidence="2">
    <location>
        <begin position="89"/>
        <end position="139"/>
    </location>
</feature>
<dbReference type="InterPro" id="IPR052155">
    <property type="entry name" value="Biofilm_reg_signaling"/>
</dbReference>
<evidence type="ECO:0000313" key="6">
    <source>
        <dbReference type="Proteomes" id="UP001352263"/>
    </source>
</evidence>